<accession>A0AAD5SVV5</accession>
<dbReference type="FunFam" id="1.20.1250.20:FF:000018">
    <property type="entry name" value="MFS transporter permease"/>
    <property type="match status" value="1"/>
</dbReference>
<evidence type="ECO:0000313" key="8">
    <source>
        <dbReference type="EMBL" id="KAJ3112366.1"/>
    </source>
</evidence>
<name>A0AAD5SVV5_9FUNG</name>
<dbReference type="InterPro" id="IPR011701">
    <property type="entry name" value="MFS"/>
</dbReference>
<evidence type="ECO:0000256" key="2">
    <source>
        <dbReference type="ARBA" id="ARBA00022448"/>
    </source>
</evidence>
<feature type="transmembrane region" description="Helical" evidence="6">
    <location>
        <begin position="78"/>
        <end position="96"/>
    </location>
</feature>
<dbReference type="Proteomes" id="UP001211907">
    <property type="component" value="Unassembled WGS sequence"/>
</dbReference>
<reference evidence="8" key="1">
    <citation type="submission" date="2020-05" db="EMBL/GenBank/DDBJ databases">
        <title>Phylogenomic resolution of chytrid fungi.</title>
        <authorList>
            <person name="Stajich J.E."/>
            <person name="Amses K."/>
            <person name="Simmons R."/>
            <person name="Seto K."/>
            <person name="Myers J."/>
            <person name="Bonds A."/>
            <person name="Quandt C.A."/>
            <person name="Barry K."/>
            <person name="Liu P."/>
            <person name="Grigoriev I."/>
            <person name="Longcore J.E."/>
            <person name="James T.Y."/>
        </authorList>
    </citation>
    <scope>NUCLEOTIDE SEQUENCE</scope>
    <source>
        <strain evidence="8">JEL0513</strain>
    </source>
</reference>
<keyword evidence="3 6" id="KW-0812">Transmembrane</keyword>
<evidence type="ECO:0000256" key="4">
    <source>
        <dbReference type="ARBA" id="ARBA00022989"/>
    </source>
</evidence>
<evidence type="ECO:0000256" key="1">
    <source>
        <dbReference type="ARBA" id="ARBA00004141"/>
    </source>
</evidence>
<evidence type="ECO:0000256" key="5">
    <source>
        <dbReference type="ARBA" id="ARBA00023136"/>
    </source>
</evidence>
<dbReference type="Pfam" id="PF07690">
    <property type="entry name" value="MFS_1"/>
    <property type="match status" value="1"/>
</dbReference>
<feature type="transmembrane region" description="Helical" evidence="6">
    <location>
        <begin position="422"/>
        <end position="446"/>
    </location>
</feature>
<feature type="transmembrane region" description="Helical" evidence="6">
    <location>
        <begin position="108"/>
        <end position="127"/>
    </location>
</feature>
<keyword evidence="4 6" id="KW-1133">Transmembrane helix</keyword>
<protein>
    <recommendedName>
        <fullName evidence="7">Major facilitator superfamily (MFS) profile domain-containing protein</fullName>
    </recommendedName>
</protein>
<organism evidence="8 9">
    <name type="scientific">Physocladia obscura</name>
    <dbReference type="NCBI Taxonomy" id="109957"/>
    <lineage>
        <taxon>Eukaryota</taxon>
        <taxon>Fungi</taxon>
        <taxon>Fungi incertae sedis</taxon>
        <taxon>Chytridiomycota</taxon>
        <taxon>Chytridiomycota incertae sedis</taxon>
        <taxon>Chytridiomycetes</taxon>
        <taxon>Chytridiales</taxon>
        <taxon>Chytriomycetaceae</taxon>
        <taxon>Physocladia</taxon>
    </lineage>
</organism>
<proteinExistence type="predicted"/>
<dbReference type="PANTHER" id="PTHR43791:SF36">
    <property type="entry name" value="TRANSPORTER, PUTATIVE (AFU_ORTHOLOGUE AFUA_6G08340)-RELATED"/>
    <property type="match status" value="1"/>
</dbReference>
<dbReference type="PANTHER" id="PTHR43791">
    <property type="entry name" value="PERMEASE-RELATED"/>
    <property type="match status" value="1"/>
</dbReference>
<evidence type="ECO:0000256" key="6">
    <source>
        <dbReference type="SAM" id="Phobius"/>
    </source>
</evidence>
<evidence type="ECO:0000259" key="7">
    <source>
        <dbReference type="PROSITE" id="PS50850"/>
    </source>
</evidence>
<evidence type="ECO:0000256" key="3">
    <source>
        <dbReference type="ARBA" id="ARBA00022692"/>
    </source>
</evidence>
<evidence type="ECO:0000313" key="9">
    <source>
        <dbReference type="Proteomes" id="UP001211907"/>
    </source>
</evidence>
<feature type="transmembrane region" description="Helical" evidence="6">
    <location>
        <begin position="335"/>
        <end position="354"/>
    </location>
</feature>
<feature type="transmembrane region" description="Helical" evidence="6">
    <location>
        <begin position="311"/>
        <end position="328"/>
    </location>
</feature>
<dbReference type="EMBL" id="JADGJH010001550">
    <property type="protein sequence ID" value="KAJ3112366.1"/>
    <property type="molecule type" value="Genomic_DNA"/>
</dbReference>
<dbReference type="GO" id="GO:0016020">
    <property type="term" value="C:membrane"/>
    <property type="evidence" value="ECO:0007669"/>
    <property type="project" value="UniProtKB-SubCell"/>
</dbReference>
<feature type="transmembrane region" description="Helical" evidence="6">
    <location>
        <begin position="201"/>
        <end position="221"/>
    </location>
</feature>
<comment type="caution">
    <text evidence="8">The sequence shown here is derived from an EMBL/GenBank/DDBJ whole genome shotgun (WGS) entry which is preliminary data.</text>
</comment>
<keyword evidence="9" id="KW-1185">Reference proteome</keyword>
<comment type="subcellular location">
    <subcellularLocation>
        <location evidence="1">Membrane</location>
        <topology evidence="1">Multi-pass membrane protein</topology>
    </subcellularLocation>
</comment>
<feature type="transmembrane region" description="Helical" evidence="6">
    <location>
        <begin position="394"/>
        <end position="416"/>
    </location>
</feature>
<keyword evidence="5 6" id="KW-0472">Membrane</keyword>
<feature type="transmembrane region" description="Helical" evidence="6">
    <location>
        <begin position="270"/>
        <end position="291"/>
    </location>
</feature>
<sequence>MSLGAEEKAVSTNADLDRVNEYEAADPGLQNRILRKMDMHTLPLLGLAYFLSYLDRSNIGNAKKTTIQADLGISNSQWSWAISVFYFGYVIFEVPANILLRRWRPSKLIAIMMMLWGASSAAMAGANGPTSLYILRVLNGAFEAGLFPGVVYYLSLFYLRREQGRRVGAFWSIAAISGAVGGLIAALLTAVDNSSLKEWQLLFVVEGVPNLFVAVAIWFLLPDSPEQAKFLDEKERDYVITRLRADAGASHDHSFSWPQVTSVLTDFKTYVYACIYITGTVSLQGVTYFLPSIISGLNSSFSTFAVQGLTTPAYIIAFLLTITLAYTSDKLKDRAYHMIAINLFGMVGFLILMYGTGFGLTYVGAIIVTASVYANVSIKVAWFSNNYGGLTRRAAASGVIVSIGTIGGAIGGQIYYDPPTYFHGHTIAICCVAAQTVLVIGLRAWFVRENNRRENMTEEEKDALVRGYGSKELAGDRMPEFRYTY</sequence>
<dbReference type="PROSITE" id="PS50850">
    <property type="entry name" value="MFS"/>
    <property type="match status" value="1"/>
</dbReference>
<gene>
    <name evidence="8" type="ORF">HK100_002367</name>
</gene>
<keyword evidence="2" id="KW-0813">Transport</keyword>
<dbReference type="GO" id="GO:0022857">
    <property type="term" value="F:transmembrane transporter activity"/>
    <property type="evidence" value="ECO:0007669"/>
    <property type="project" value="InterPro"/>
</dbReference>
<dbReference type="Gene3D" id="1.20.1250.20">
    <property type="entry name" value="MFS general substrate transporter like domains"/>
    <property type="match status" value="2"/>
</dbReference>
<feature type="transmembrane region" description="Helical" evidence="6">
    <location>
        <begin position="167"/>
        <end position="189"/>
    </location>
</feature>
<dbReference type="AlphaFoldDB" id="A0AAD5SVV5"/>
<feature type="transmembrane region" description="Helical" evidence="6">
    <location>
        <begin position="133"/>
        <end position="155"/>
    </location>
</feature>
<dbReference type="InterPro" id="IPR020846">
    <property type="entry name" value="MFS_dom"/>
</dbReference>
<dbReference type="SUPFAM" id="SSF103473">
    <property type="entry name" value="MFS general substrate transporter"/>
    <property type="match status" value="1"/>
</dbReference>
<dbReference type="InterPro" id="IPR036259">
    <property type="entry name" value="MFS_trans_sf"/>
</dbReference>
<feature type="domain" description="Major facilitator superfamily (MFS) profile" evidence="7">
    <location>
        <begin position="41"/>
        <end position="452"/>
    </location>
</feature>
<feature type="transmembrane region" description="Helical" evidence="6">
    <location>
        <begin position="360"/>
        <end position="382"/>
    </location>
</feature>